<dbReference type="PANTHER" id="PTHR12169:SF6">
    <property type="entry name" value="AFG1-LIKE ATPASE"/>
    <property type="match status" value="1"/>
</dbReference>
<evidence type="ECO:0000256" key="1">
    <source>
        <dbReference type="ARBA" id="ARBA00022741"/>
    </source>
</evidence>
<evidence type="ECO:0000313" key="4">
    <source>
        <dbReference type="Proteomes" id="UP000541033"/>
    </source>
</evidence>
<dbReference type="GO" id="GO:0005737">
    <property type="term" value="C:cytoplasm"/>
    <property type="evidence" value="ECO:0007669"/>
    <property type="project" value="TreeGrafter"/>
</dbReference>
<sequence>MTSLSSLSSPRAHQPVAESSAVLADRVGEAATAAGFALDHSQLGVLDLLADESTGVYLWGPSGRGKTWLLDQYFALVPGEQKRRIHFHGFFARFHASIFQHRIDPNRGERHPVDAAIDELLGDATLVVFDEFHVHDAGDATLLIGVLDELFRRGIRLVVSSNYAPAELMPNPNYHHLFAPGIQLLETRLSVFEMTGDTDYRRAPVRGERTGFARGTWGTTQVEVRGANGDVHTPPDADEEVALESAGHRFTARRAGNGLVWFDFASLLDSPTSVNDYLRWAERFSTWVLGDVPSAEHLSPGSYQRLVNLIDVLCDAQIEVHVRCADDRSQFLAWREATPTDAFRMESRLLLLRDLSDGAS</sequence>
<dbReference type="NCBIfam" id="NF040713">
    <property type="entry name" value="ZapE"/>
    <property type="match status" value="1"/>
</dbReference>
<dbReference type="GO" id="GO:0016887">
    <property type="term" value="F:ATP hydrolysis activity"/>
    <property type="evidence" value="ECO:0007669"/>
    <property type="project" value="InterPro"/>
</dbReference>
<dbReference type="GO" id="GO:0005524">
    <property type="term" value="F:ATP binding"/>
    <property type="evidence" value="ECO:0007669"/>
    <property type="project" value="UniProtKB-KW"/>
</dbReference>
<dbReference type="EMBL" id="JAAMOX010000001">
    <property type="protein sequence ID" value="NIH53501.1"/>
    <property type="molecule type" value="Genomic_DNA"/>
</dbReference>
<dbReference type="PANTHER" id="PTHR12169">
    <property type="entry name" value="ATPASE N2B"/>
    <property type="match status" value="1"/>
</dbReference>
<keyword evidence="3" id="KW-0132">Cell division</keyword>
<dbReference type="InterPro" id="IPR005654">
    <property type="entry name" value="ATPase_AFG1-like"/>
</dbReference>
<dbReference type="Pfam" id="PF03969">
    <property type="entry name" value="AFG1_ATPase"/>
    <property type="match status" value="1"/>
</dbReference>
<evidence type="ECO:0000256" key="2">
    <source>
        <dbReference type="ARBA" id="ARBA00022840"/>
    </source>
</evidence>
<protein>
    <submittedName>
        <fullName evidence="3">Cell division protein ZapE</fullName>
    </submittedName>
</protein>
<dbReference type="SUPFAM" id="SSF52540">
    <property type="entry name" value="P-loop containing nucleoside triphosphate hydrolases"/>
    <property type="match status" value="1"/>
</dbReference>
<keyword evidence="1" id="KW-0547">Nucleotide-binding</keyword>
<dbReference type="GO" id="GO:0032153">
    <property type="term" value="C:cell division site"/>
    <property type="evidence" value="ECO:0007669"/>
    <property type="project" value="TreeGrafter"/>
</dbReference>
<accession>A0A7X5R0T7</accession>
<comment type="caution">
    <text evidence="3">The sequence shown here is derived from an EMBL/GenBank/DDBJ whole genome shotgun (WGS) entry which is preliminary data.</text>
</comment>
<dbReference type="Gene3D" id="3.40.50.300">
    <property type="entry name" value="P-loop containing nucleotide triphosphate hydrolases"/>
    <property type="match status" value="1"/>
</dbReference>
<organism evidence="3 4">
    <name type="scientific">Lysinibacter cavernae</name>
    <dbReference type="NCBI Taxonomy" id="1640652"/>
    <lineage>
        <taxon>Bacteria</taxon>
        <taxon>Bacillati</taxon>
        <taxon>Actinomycetota</taxon>
        <taxon>Actinomycetes</taxon>
        <taxon>Micrococcales</taxon>
        <taxon>Microbacteriaceae</taxon>
        <taxon>Lysinibacter</taxon>
    </lineage>
</organism>
<dbReference type="AlphaFoldDB" id="A0A7X5R0T7"/>
<keyword evidence="4" id="KW-1185">Reference proteome</keyword>
<proteinExistence type="predicted"/>
<gene>
    <name evidence="3" type="ORF">FHX76_001369</name>
</gene>
<keyword evidence="3" id="KW-0131">Cell cycle</keyword>
<reference evidence="3 4" key="1">
    <citation type="submission" date="2020-02" db="EMBL/GenBank/DDBJ databases">
        <title>Sequencing the genomes of 1000 actinobacteria strains.</title>
        <authorList>
            <person name="Klenk H.-P."/>
        </authorList>
    </citation>
    <scope>NUCLEOTIDE SEQUENCE [LARGE SCALE GENOMIC DNA]</scope>
    <source>
        <strain evidence="3 4">DSM 27960</strain>
    </source>
</reference>
<dbReference type="RefSeq" id="WP_167149155.1">
    <property type="nucleotide sequence ID" value="NZ_JAAMOX010000001.1"/>
</dbReference>
<keyword evidence="2" id="KW-0067">ATP-binding</keyword>
<name>A0A7X5R0T7_9MICO</name>
<dbReference type="GO" id="GO:0051301">
    <property type="term" value="P:cell division"/>
    <property type="evidence" value="ECO:0007669"/>
    <property type="project" value="UniProtKB-KW"/>
</dbReference>
<evidence type="ECO:0000313" key="3">
    <source>
        <dbReference type="EMBL" id="NIH53501.1"/>
    </source>
</evidence>
<dbReference type="InterPro" id="IPR027417">
    <property type="entry name" value="P-loop_NTPase"/>
</dbReference>
<dbReference type="Proteomes" id="UP000541033">
    <property type="component" value="Unassembled WGS sequence"/>
</dbReference>